<evidence type="ECO:0000313" key="2">
    <source>
        <dbReference type="Proteomes" id="UP000000392"/>
    </source>
</evidence>
<gene>
    <name evidence="1" type="ordered locus">AOLE_07520</name>
</gene>
<dbReference type="AlphaFoldDB" id="A0AAN0P7Q9"/>
<dbReference type="RefSeq" id="WP_013197521.1">
    <property type="nucleotide sequence ID" value="NC_014259.1"/>
</dbReference>
<name>A0AAN0P7Q9_ACISD</name>
<protein>
    <submittedName>
        <fullName evidence="1">Uncharacterized protein</fullName>
    </submittedName>
</protein>
<evidence type="ECO:0000313" key="1">
    <source>
        <dbReference type="EMBL" id="ADI90395.1"/>
    </source>
</evidence>
<dbReference type="KEGG" id="acd:AOLE_07520"/>
<dbReference type="GeneID" id="9381928"/>
<proteinExistence type="predicted"/>
<dbReference type="EMBL" id="CP002080">
    <property type="protein sequence ID" value="ADI90395.1"/>
    <property type="molecule type" value="Genomic_DNA"/>
</dbReference>
<accession>A0AAN0P7Q9</accession>
<reference evidence="1 2" key="1">
    <citation type="journal article" date="2010" name="J. Bacteriol.">
        <title>Complete genome sequence of the diesel-degrading Acinetobacter sp. strain DR1.</title>
        <authorList>
            <person name="Jung J."/>
            <person name="Baek J.H."/>
            <person name="Park W."/>
        </authorList>
    </citation>
    <scope>NUCLEOTIDE SEQUENCE [LARGE SCALE GENOMIC DNA]</scope>
    <source>
        <strain evidence="2">JCM 16667 / KCTC 23045 / DR1</strain>
    </source>
</reference>
<sequence length="242" mass="28097">MSKTNQRKRIKKYNPNKLTPAQVQANQRMAELRREAAQEYEFSMSFVSSEIRYFLKEKEIEEADLLKQYSNAQSVPYHFSIAAYDYQDLAIVQVLEHVNECEQWNVELTITMSDRTDMYEGSIIVNQPFKAPKMNYFEFWSGKNDCYVDLGGGIRVKGWKGLNDEILRALEHNKKIPDGFGIDRIEVYLTTSASFKSVHTYQEFLMVADWINKGIAEEQLRKLWIADQLIGNGRSFGYEGVA</sequence>
<organism evidence="1 2">
    <name type="scientific">Acinetobacter oleivorans (strain JCM 16667 / KCTC 23045 / DR1)</name>
    <dbReference type="NCBI Taxonomy" id="436717"/>
    <lineage>
        <taxon>Bacteria</taxon>
        <taxon>Pseudomonadati</taxon>
        <taxon>Pseudomonadota</taxon>
        <taxon>Gammaproteobacteria</taxon>
        <taxon>Moraxellales</taxon>
        <taxon>Moraxellaceae</taxon>
        <taxon>Acinetobacter</taxon>
    </lineage>
</organism>
<dbReference type="Proteomes" id="UP000000392">
    <property type="component" value="Chromosome"/>
</dbReference>